<name>A0A1I4C577_9HYPH</name>
<sequence>MRTSVKILCLAAAGAAFSGGAMAQSGGRYYDPPQGYYGSPPPVNPPRQWLEEGRSVAGWDRYRYDYSGTRGRMGLGADPMRPEGPGNSTFGR</sequence>
<evidence type="ECO:0000256" key="1">
    <source>
        <dbReference type="SAM" id="MobiDB-lite"/>
    </source>
</evidence>
<gene>
    <name evidence="3" type="ORF">SAMN05444581_11839</name>
</gene>
<organism evidence="3 4">
    <name type="scientific">Methylocapsa palsarum</name>
    <dbReference type="NCBI Taxonomy" id="1612308"/>
    <lineage>
        <taxon>Bacteria</taxon>
        <taxon>Pseudomonadati</taxon>
        <taxon>Pseudomonadota</taxon>
        <taxon>Alphaproteobacteria</taxon>
        <taxon>Hyphomicrobiales</taxon>
        <taxon>Beijerinckiaceae</taxon>
        <taxon>Methylocapsa</taxon>
    </lineage>
</organism>
<dbReference type="STRING" id="1612308.SAMN05444581_11839"/>
<reference evidence="3 4" key="1">
    <citation type="submission" date="2016-10" db="EMBL/GenBank/DDBJ databases">
        <authorList>
            <person name="de Groot N.N."/>
        </authorList>
    </citation>
    <scope>NUCLEOTIDE SEQUENCE [LARGE SCALE GENOMIC DNA]</scope>
    <source>
        <strain evidence="3 4">NE2</strain>
    </source>
</reference>
<protein>
    <submittedName>
        <fullName evidence="3">Uncharacterized protein</fullName>
    </submittedName>
</protein>
<accession>A0A1I4C577</accession>
<evidence type="ECO:0000256" key="2">
    <source>
        <dbReference type="SAM" id="SignalP"/>
    </source>
</evidence>
<proteinExistence type="predicted"/>
<dbReference type="RefSeq" id="WP_139223676.1">
    <property type="nucleotide sequence ID" value="NZ_FOSN01000018.1"/>
</dbReference>
<evidence type="ECO:0000313" key="3">
    <source>
        <dbReference type="EMBL" id="SFK75923.1"/>
    </source>
</evidence>
<dbReference type="EMBL" id="FOSN01000018">
    <property type="protein sequence ID" value="SFK75923.1"/>
    <property type="molecule type" value="Genomic_DNA"/>
</dbReference>
<dbReference type="OrthoDB" id="8453310at2"/>
<evidence type="ECO:0000313" key="4">
    <source>
        <dbReference type="Proteomes" id="UP000198755"/>
    </source>
</evidence>
<feature type="region of interest" description="Disordered" evidence="1">
    <location>
        <begin position="73"/>
        <end position="92"/>
    </location>
</feature>
<feature type="chain" id="PRO_5011710597" evidence="2">
    <location>
        <begin position="24"/>
        <end position="92"/>
    </location>
</feature>
<keyword evidence="2" id="KW-0732">Signal</keyword>
<dbReference type="AlphaFoldDB" id="A0A1I4C577"/>
<dbReference type="Proteomes" id="UP000198755">
    <property type="component" value="Unassembled WGS sequence"/>
</dbReference>
<feature type="signal peptide" evidence="2">
    <location>
        <begin position="1"/>
        <end position="23"/>
    </location>
</feature>
<keyword evidence="4" id="KW-1185">Reference proteome</keyword>